<keyword evidence="1" id="KW-0472">Membrane</keyword>
<reference evidence="2 3" key="1">
    <citation type="submission" date="2022-12" db="EMBL/GenBank/DDBJ databases">
        <title>Chromosome-level genome of Tegillarca granosa.</title>
        <authorList>
            <person name="Kim J."/>
        </authorList>
    </citation>
    <scope>NUCLEOTIDE SEQUENCE [LARGE SCALE GENOMIC DNA]</scope>
    <source>
        <strain evidence="2">Teg-2019</strain>
        <tissue evidence="2">Adductor muscle</tissue>
    </source>
</reference>
<gene>
    <name evidence="2" type="ORF">KUTeg_022390</name>
</gene>
<evidence type="ECO:0000313" key="3">
    <source>
        <dbReference type="Proteomes" id="UP001217089"/>
    </source>
</evidence>
<accession>A0ABQ9E8X2</accession>
<keyword evidence="3" id="KW-1185">Reference proteome</keyword>
<dbReference type="SUPFAM" id="SSF56204">
    <property type="entry name" value="Hect, E3 ligase catalytic domain"/>
    <property type="match status" value="1"/>
</dbReference>
<feature type="transmembrane region" description="Helical" evidence="1">
    <location>
        <begin position="431"/>
        <end position="452"/>
    </location>
</feature>
<dbReference type="EMBL" id="JARBDR010000919">
    <property type="protein sequence ID" value="KAJ8300871.1"/>
    <property type="molecule type" value="Genomic_DNA"/>
</dbReference>
<protein>
    <submittedName>
        <fullName evidence="2">Uncharacterized protein</fullName>
    </submittedName>
</protein>
<dbReference type="InterPro" id="IPR035983">
    <property type="entry name" value="Hect_E3_ubiquitin_ligase"/>
</dbReference>
<evidence type="ECO:0000256" key="1">
    <source>
        <dbReference type="SAM" id="Phobius"/>
    </source>
</evidence>
<name>A0ABQ9E8X2_TEGGR</name>
<keyword evidence="1" id="KW-1133">Transmembrane helix</keyword>
<organism evidence="2 3">
    <name type="scientific">Tegillarca granosa</name>
    <name type="common">Malaysian cockle</name>
    <name type="synonym">Anadara granosa</name>
    <dbReference type="NCBI Taxonomy" id="220873"/>
    <lineage>
        <taxon>Eukaryota</taxon>
        <taxon>Metazoa</taxon>
        <taxon>Spiralia</taxon>
        <taxon>Lophotrochozoa</taxon>
        <taxon>Mollusca</taxon>
        <taxon>Bivalvia</taxon>
        <taxon>Autobranchia</taxon>
        <taxon>Pteriomorphia</taxon>
        <taxon>Arcoida</taxon>
        <taxon>Arcoidea</taxon>
        <taxon>Arcidae</taxon>
        <taxon>Tegillarca</taxon>
    </lineage>
</organism>
<keyword evidence="1" id="KW-0812">Transmembrane</keyword>
<proteinExistence type="predicted"/>
<sequence>MQNRIETLSGKSEYSEKAECTNALSLEKHREKNKAKEVHEKTTFPSSGTDLKCTTMNSDTVSIISAAFNSVNPDRVSQMSVEVLPSCNLQTTELPLNHYSDGEVSFGPSNRLYDCSQLDETIIVPEASSMNNLFQPVEQSEDQTLFTNDNAQSCNQSQDSTTECILDTITFPIEHNITVRRGQCLEDLLKAFSNHDIMDKDVSITRLLENGEKELGEGRGVTLDCLVEFWGEFYERCTTGLNEKVPFLRHDYLENEWKASARIFLYGWSHFSYIPVLLSPQFMRASLGRNIKDISKSYLQYLSYDESEVVKQALENYESVNPEELIEFIRESDKKTIENFLRFCTGSNLLIESNQIIDVQFMEMSSFTRRPIGKTCTQTLQLSTNYTNYPEFRAEFNNILNSNVWICHQVYEDLDIAGYFDICLMPWHNMVSYHCVINHVIVISLFGISVVYESIRSQTFGGFIVLPYWFRIPQIDIHNDQSAGAAAILNSITNDNCVSNKTTVSTNIKTAIKYEVN</sequence>
<dbReference type="Proteomes" id="UP001217089">
    <property type="component" value="Unassembled WGS sequence"/>
</dbReference>
<comment type="caution">
    <text evidence="2">The sequence shown here is derived from an EMBL/GenBank/DDBJ whole genome shotgun (WGS) entry which is preliminary data.</text>
</comment>
<evidence type="ECO:0000313" key="2">
    <source>
        <dbReference type="EMBL" id="KAJ8300871.1"/>
    </source>
</evidence>